<dbReference type="InterPro" id="IPR050979">
    <property type="entry name" value="LD-transpeptidase"/>
</dbReference>
<feature type="transmembrane region" description="Helical" evidence="13">
    <location>
        <begin position="81"/>
        <end position="99"/>
    </location>
</feature>
<dbReference type="CDD" id="cd16913">
    <property type="entry name" value="YkuD_like"/>
    <property type="match status" value="1"/>
</dbReference>
<dbReference type="GO" id="GO:0009002">
    <property type="term" value="F:serine-type D-Ala-D-Ala carboxypeptidase activity"/>
    <property type="evidence" value="ECO:0007669"/>
    <property type="project" value="InterPro"/>
</dbReference>
<evidence type="ECO:0000256" key="2">
    <source>
        <dbReference type="ARBA" id="ARBA00007164"/>
    </source>
</evidence>
<keyword evidence="3" id="KW-0808">Transferase</keyword>
<dbReference type="EMBL" id="MHIS01000006">
    <property type="protein sequence ID" value="OGY56824.1"/>
    <property type="molecule type" value="Genomic_DNA"/>
</dbReference>
<keyword evidence="7 11" id="KW-0573">Peptidoglycan synthesis</keyword>
<feature type="binding site" evidence="10">
    <location>
        <position position="465"/>
    </location>
    <ligand>
        <name>substrate</name>
    </ligand>
</feature>
<dbReference type="GO" id="GO:0008360">
    <property type="term" value="P:regulation of cell shape"/>
    <property type="evidence" value="ECO:0007669"/>
    <property type="project" value="UniProtKB-UniRule"/>
</dbReference>
<dbReference type="GO" id="GO:0071555">
    <property type="term" value="P:cell wall organization"/>
    <property type="evidence" value="ECO:0007669"/>
    <property type="project" value="UniProtKB-UniRule"/>
</dbReference>
<feature type="active site" description="Acyl-ester intermediate" evidence="9">
    <location>
        <position position="308"/>
    </location>
</feature>
<keyword evidence="13" id="KW-0472">Membrane</keyword>
<evidence type="ECO:0000256" key="13">
    <source>
        <dbReference type="SAM" id="Phobius"/>
    </source>
</evidence>
<proteinExistence type="inferred from homology"/>
<keyword evidence="8 11" id="KW-0961">Cell wall biogenesis/degradation</keyword>
<evidence type="ECO:0000259" key="14">
    <source>
        <dbReference type="PROSITE" id="PS52029"/>
    </source>
</evidence>
<sequence>MQSKKVLIEYIKTSRERGVQEYFIRQALLDAGWDKDEIDNALGSEEAWPQGARRDIKSEITLKPKRVSLSKKHFISSLPKSLLLTLVVAAIGVATMFFYQNKKYEIVLSDGNGELASFNYGSWPALEDTAFFEKVKQEFIDEKISFVETDLSAMLLRVYKDGKVIKEVPIVSKGNEGSWWETPAGLYKIEGKEADHFSSFGQVHMPWSMPFQGNFFIHGWPYYNNGEPVAPGYSGGCIRLSTEDAKSVFDLVEVDTPVLVYEKDFIKDSFEYKLLENKISASNYLTADLGNNFVFAQRESDKQVPIASLTKLMTAIVASEYINIEKEITITGDMLVQTSIPRLYAGQRISVFNLLYPLLMESSNEAGTAIAAILGTNRFVGLMNEKAKAIGMNDTNFVDPNGSGAENVSTASDLFQLAKYIYNNRSFILDMSRGEATQSVYGQPILYGLQNFNVFVNDQDFVGGKVGITNAAGETILSVFEIERAGETRPVVVIALGSDNRTKDATTLIDYVRSSY</sequence>
<dbReference type="PROSITE" id="PS52029">
    <property type="entry name" value="LD_TPASE"/>
    <property type="match status" value="1"/>
</dbReference>
<reference evidence="15 16" key="1">
    <citation type="journal article" date="2016" name="Nat. Commun.">
        <title>Thousands of microbial genomes shed light on interconnected biogeochemical processes in an aquifer system.</title>
        <authorList>
            <person name="Anantharaman K."/>
            <person name="Brown C.T."/>
            <person name="Hug L.A."/>
            <person name="Sharon I."/>
            <person name="Castelle C.J."/>
            <person name="Probst A.J."/>
            <person name="Thomas B.C."/>
            <person name="Singh A."/>
            <person name="Wilkins M.J."/>
            <person name="Karaoz U."/>
            <person name="Brodie E.L."/>
            <person name="Williams K.H."/>
            <person name="Hubbard S.S."/>
            <person name="Banfield J.F."/>
        </authorList>
    </citation>
    <scope>NUCLEOTIDE SEQUENCE [LARGE SCALE GENOMIC DNA]</scope>
</reference>
<evidence type="ECO:0000256" key="5">
    <source>
        <dbReference type="ARBA" id="ARBA00022801"/>
    </source>
</evidence>
<evidence type="ECO:0000256" key="3">
    <source>
        <dbReference type="ARBA" id="ARBA00022679"/>
    </source>
</evidence>
<keyword evidence="6 11" id="KW-0133">Cell shape</keyword>
<dbReference type="PANTHER" id="PTHR30582:SF2">
    <property type="entry name" value="L,D-TRANSPEPTIDASE YCIB-RELATED"/>
    <property type="match status" value="1"/>
</dbReference>
<feature type="active site" description="Proton acceptor" evidence="9">
    <location>
        <position position="311"/>
    </location>
</feature>
<feature type="domain" description="L,D-TPase catalytic" evidence="14">
    <location>
        <begin position="145"/>
        <end position="261"/>
    </location>
</feature>
<evidence type="ECO:0000313" key="16">
    <source>
        <dbReference type="Proteomes" id="UP000178179"/>
    </source>
</evidence>
<name>A0A1G1YWZ0_9BACT</name>
<keyword evidence="13" id="KW-1133">Transmembrane helix</keyword>
<dbReference type="GO" id="GO:0018104">
    <property type="term" value="P:peptidoglycan-protein cross-linking"/>
    <property type="evidence" value="ECO:0007669"/>
    <property type="project" value="TreeGrafter"/>
</dbReference>
<dbReference type="InterPro" id="IPR012338">
    <property type="entry name" value="Beta-lactam/transpept-like"/>
</dbReference>
<dbReference type="PANTHER" id="PTHR30582">
    <property type="entry name" value="L,D-TRANSPEPTIDASE"/>
    <property type="match status" value="1"/>
</dbReference>
<evidence type="ECO:0000256" key="12">
    <source>
        <dbReference type="RuleBase" id="RU004016"/>
    </source>
</evidence>
<feature type="active site" description="Proton donor/acceptor" evidence="11">
    <location>
        <position position="218"/>
    </location>
</feature>
<dbReference type="Pfam" id="PF00768">
    <property type="entry name" value="Peptidase_S11"/>
    <property type="match status" value="1"/>
</dbReference>
<evidence type="ECO:0000313" key="15">
    <source>
        <dbReference type="EMBL" id="OGY56824.1"/>
    </source>
</evidence>
<dbReference type="SUPFAM" id="SSF56601">
    <property type="entry name" value="beta-lactamase/transpeptidase-like"/>
    <property type="match status" value="1"/>
</dbReference>
<keyword evidence="13" id="KW-0812">Transmembrane</keyword>
<evidence type="ECO:0000256" key="9">
    <source>
        <dbReference type="PIRSR" id="PIRSR618044-1"/>
    </source>
</evidence>
<dbReference type="Gene3D" id="3.40.710.10">
    <property type="entry name" value="DD-peptidase/beta-lactamase superfamily"/>
    <property type="match status" value="1"/>
</dbReference>
<dbReference type="InterPro" id="IPR018044">
    <property type="entry name" value="Peptidase_S11"/>
</dbReference>
<evidence type="ECO:0000256" key="7">
    <source>
        <dbReference type="ARBA" id="ARBA00022984"/>
    </source>
</evidence>
<dbReference type="GO" id="GO:0005576">
    <property type="term" value="C:extracellular region"/>
    <property type="evidence" value="ECO:0007669"/>
    <property type="project" value="TreeGrafter"/>
</dbReference>
<evidence type="ECO:0000256" key="8">
    <source>
        <dbReference type="ARBA" id="ARBA00023316"/>
    </source>
</evidence>
<feature type="active site" description="Nucleophile" evidence="11">
    <location>
        <position position="237"/>
    </location>
</feature>
<evidence type="ECO:0000256" key="4">
    <source>
        <dbReference type="ARBA" id="ARBA00022729"/>
    </source>
</evidence>
<protein>
    <recommendedName>
        <fullName evidence="14">L,D-TPase catalytic domain-containing protein</fullName>
    </recommendedName>
</protein>
<dbReference type="InterPro" id="IPR005490">
    <property type="entry name" value="LD_TPept_cat_dom"/>
</dbReference>
<dbReference type="Gene3D" id="2.40.440.10">
    <property type="entry name" value="L,D-transpeptidase catalytic domain-like"/>
    <property type="match status" value="1"/>
</dbReference>
<dbReference type="GO" id="GO:0006508">
    <property type="term" value="P:proteolysis"/>
    <property type="evidence" value="ECO:0007669"/>
    <property type="project" value="InterPro"/>
</dbReference>
<keyword evidence="4" id="KW-0732">Signal</keyword>
<dbReference type="InterPro" id="IPR038063">
    <property type="entry name" value="Transpep_catalytic_dom"/>
</dbReference>
<dbReference type="AlphaFoldDB" id="A0A1G1YWZ0"/>
<comment type="similarity">
    <text evidence="2 12">Belongs to the peptidase S11 family.</text>
</comment>
<dbReference type="GO" id="GO:0071972">
    <property type="term" value="F:peptidoglycan L,D-transpeptidase activity"/>
    <property type="evidence" value="ECO:0007669"/>
    <property type="project" value="TreeGrafter"/>
</dbReference>
<dbReference type="Proteomes" id="UP000178179">
    <property type="component" value="Unassembled WGS sequence"/>
</dbReference>
<evidence type="ECO:0000256" key="10">
    <source>
        <dbReference type="PIRSR" id="PIRSR618044-2"/>
    </source>
</evidence>
<dbReference type="UniPathway" id="UPA00219"/>
<keyword evidence="5" id="KW-0378">Hydrolase</keyword>
<evidence type="ECO:0000256" key="6">
    <source>
        <dbReference type="ARBA" id="ARBA00022960"/>
    </source>
</evidence>
<evidence type="ECO:0000256" key="11">
    <source>
        <dbReference type="PROSITE-ProRule" id="PRU01373"/>
    </source>
</evidence>
<feature type="active site" evidence="9">
    <location>
        <position position="362"/>
    </location>
</feature>
<evidence type="ECO:0000256" key="1">
    <source>
        <dbReference type="ARBA" id="ARBA00004752"/>
    </source>
</evidence>
<dbReference type="GO" id="GO:0016740">
    <property type="term" value="F:transferase activity"/>
    <property type="evidence" value="ECO:0007669"/>
    <property type="project" value="UniProtKB-KW"/>
</dbReference>
<comment type="caution">
    <text evidence="15">The sequence shown here is derived from an EMBL/GenBank/DDBJ whole genome shotgun (WGS) entry which is preliminary data.</text>
</comment>
<organism evidence="15 16">
    <name type="scientific">Candidatus Colwellbacteria bacterium GWA2_46_10</name>
    <dbReference type="NCBI Taxonomy" id="1797684"/>
    <lineage>
        <taxon>Bacteria</taxon>
        <taxon>Candidatus Colwelliibacteriota</taxon>
    </lineage>
</organism>
<comment type="pathway">
    <text evidence="1 11">Cell wall biogenesis; peptidoglycan biosynthesis.</text>
</comment>
<dbReference type="SUPFAM" id="SSF141523">
    <property type="entry name" value="L,D-transpeptidase catalytic domain-like"/>
    <property type="match status" value="1"/>
</dbReference>
<dbReference type="PRINTS" id="PR00725">
    <property type="entry name" value="DADACBPTASE1"/>
</dbReference>
<dbReference type="Pfam" id="PF03734">
    <property type="entry name" value="YkuD"/>
    <property type="match status" value="1"/>
</dbReference>
<gene>
    <name evidence="15" type="ORF">A2119_03095</name>
</gene>
<accession>A0A1G1YWZ0</accession>
<dbReference type="InterPro" id="IPR001967">
    <property type="entry name" value="Peptidase_S11_N"/>
</dbReference>